<keyword evidence="2" id="KW-1185">Reference proteome</keyword>
<protein>
    <submittedName>
        <fullName evidence="1">Uncharacterized protein</fullName>
    </submittedName>
</protein>
<dbReference type="Proteomes" id="UP001396334">
    <property type="component" value="Unassembled WGS sequence"/>
</dbReference>
<accession>A0ABR2RBQ9</accession>
<evidence type="ECO:0000313" key="2">
    <source>
        <dbReference type="Proteomes" id="UP001396334"/>
    </source>
</evidence>
<proteinExistence type="predicted"/>
<reference evidence="1 2" key="1">
    <citation type="journal article" date="2024" name="G3 (Bethesda)">
        <title>Genome assembly of Hibiscus sabdariffa L. provides insights into metabolisms of medicinal natural products.</title>
        <authorList>
            <person name="Kim T."/>
        </authorList>
    </citation>
    <scope>NUCLEOTIDE SEQUENCE [LARGE SCALE GENOMIC DNA]</scope>
    <source>
        <strain evidence="1">TK-2024</strain>
        <tissue evidence="1">Old leaves</tissue>
    </source>
</reference>
<dbReference type="EMBL" id="JBBPBN010000024">
    <property type="protein sequence ID" value="KAK9010279.1"/>
    <property type="molecule type" value="Genomic_DNA"/>
</dbReference>
<evidence type="ECO:0000313" key="1">
    <source>
        <dbReference type="EMBL" id="KAK9010279.1"/>
    </source>
</evidence>
<comment type="caution">
    <text evidence="1">The sequence shown here is derived from an EMBL/GenBank/DDBJ whole genome shotgun (WGS) entry which is preliminary data.</text>
</comment>
<name>A0ABR2RBQ9_9ROSI</name>
<sequence length="73" mass="8410">MMNSILAVHRALSAIYFSHRGIAAKWQARWDFLRVRLGHLRKGLGALEPFMWRSDNKGAFVVGLETKELQEKV</sequence>
<organism evidence="1 2">
    <name type="scientific">Hibiscus sabdariffa</name>
    <name type="common">roselle</name>
    <dbReference type="NCBI Taxonomy" id="183260"/>
    <lineage>
        <taxon>Eukaryota</taxon>
        <taxon>Viridiplantae</taxon>
        <taxon>Streptophyta</taxon>
        <taxon>Embryophyta</taxon>
        <taxon>Tracheophyta</taxon>
        <taxon>Spermatophyta</taxon>
        <taxon>Magnoliopsida</taxon>
        <taxon>eudicotyledons</taxon>
        <taxon>Gunneridae</taxon>
        <taxon>Pentapetalae</taxon>
        <taxon>rosids</taxon>
        <taxon>malvids</taxon>
        <taxon>Malvales</taxon>
        <taxon>Malvaceae</taxon>
        <taxon>Malvoideae</taxon>
        <taxon>Hibiscus</taxon>
    </lineage>
</organism>
<gene>
    <name evidence="1" type="ORF">V6N11_036790</name>
</gene>